<evidence type="ECO:0000313" key="2">
    <source>
        <dbReference type="Proteomes" id="UP000827549"/>
    </source>
</evidence>
<dbReference type="AlphaFoldDB" id="A0AAF0Y455"/>
<protein>
    <submittedName>
        <fullName evidence="1">Uncharacterized protein</fullName>
    </submittedName>
</protein>
<gene>
    <name evidence="1" type="ORF">LOC62_02G003365</name>
</gene>
<sequence>MSSNDTDMNAFDSASAEGTLHTLTMEAFRVDLASLAHGFNVASAQLKFVKHDALLEFYDLHDDLGALDSDTYARVMPAIMAGHKAYLERSCRAAQPGTDVIDAHYFAILLVHAVKARMDKDK</sequence>
<keyword evidence="2" id="KW-1185">Reference proteome</keyword>
<reference evidence="1" key="1">
    <citation type="submission" date="2023-10" db="EMBL/GenBank/DDBJ databases">
        <authorList>
            <person name="Noh H."/>
        </authorList>
    </citation>
    <scope>NUCLEOTIDE SEQUENCE</scope>
    <source>
        <strain evidence="1">DUCC4014</strain>
    </source>
</reference>
<proteinExistence type="predicted"/>
<dbReference type="RefSeq" id="XP_062625882.1">
    <property type="nucleotide sequence ID" value="XM_062769898.1"/>
</dbReference>
<accession>A0AAF0Y455</accession>
<evidence type="ECO:0000313" key="1">
    <source>
        <dbReference type="EMBL" id="WOO79850.1"/>
    </source>
</evidence>
<dbReference type="GeneID" id="87806609"/>
<dbReference type="EMBL" id="CP086715">
    <property type="protein sequence ID" value="WOO79850.1"/>
    <property type="molecule type" value="Genomic_DNA"/>
</dbReference>
<name>A0AAF0Y455_9TREE</name>
<organism evidence="1 2">
    <name type="scientific">Vanrija pseudolonga</name>
    <dbReference type="NCBI Taxonomy" id="143232"/>
    <lineage>
        <taxon>Eukaryota</taxon>
        <taxon>Fungi</taxon>
        <taxon>Dikarya</taxon>
        <taxon>Basidiomycota</taxon>
        <taxon>Agaricomycotina</taxon>
        <taxon>Tremellomycetes</taxon>
        <taxon>Trichosporonales</taxon>
        <taxon>Trichosporonaceae</taxon>
        <taxon>Vanrija</taxon>
    </lineage>
</organism>
<dbReference type="Proteomes" id="UP000827549">
    <property type="component" value="Chromosome 2"/>
</dbReference>